<evidence type="ECO:0000313" key="2">
    <source>
        <dbReference type="EMBL" id="PPQ36241.1"/>
    </source>
</evidence>
<keyword evidence="3" id="KW-1185">Reference proteome</keyword>
<comment type="caution">
    <text evidence="2">The sequence shown here is derived from an EMBL/GenBank/DDBJ whole genome shotgun (WGS) entry which is preliminary data.</text>
</comment>
<gene>
    <name evidence="2" type="ORF">CCS01_05480</name>
</gene>
<dbReference type="Proteomes" id="UP000239724">
    <property type="component" value="Unassembled WGS sequence"/>
</dbReference>
<sequence>MPARWRIPRWLVAAGVALGLSGRPALAACDLSQLIGYTLVFGKTIDGYIQDGKRYSSFQGCTRDRVLVFQDDTGVRCKETFLQTADFPRAFLCARGPNDMKLCVEGYLYGVAQPD</sequence>
<dbReference type="AlphaFoldDB" id="A0A2S6NLM9"/>
<protein>
    <submittedName>
        <fullName evidence="2">Uncharacterized protein</fullName>
    </submittedName>
</protein>
<keyword evidence="1" id="KW-0732">Signal</keyword>
<name>A0A2S6NLM9_RHOGL</name>
<dbReference type="EMBL" id="NHRY01000060">
    <property type="protein sequence ID" value="PPQ36241.1"/>
    <property type="molecule type" value="Genomic_DNA"/>
</dbReference>
<reference evidence="2 3" key="1">
    <citation type="journal article" date="2018" name="Arch. Microbiol.">
        <title>New insights into the metabolic potential of the phototrophic purple bacterium Rhodopila globiformis DSM 161(T) from its draft genome sequence and evidence for a vanadium-dependent nitrogenase.</title>
        <authorList>
            <person name="Imhoff J.F."/>
            <person name="Rahn T."/>
            <person name="Kunzel S."/>
            <person name="Neulinger S.C."/>
        </authorList>
    </citation>
    <scope>NUCLEOTIDE SEQUENCE [LARGE SCALE GENOMIC DNA]</scope>
    <source>
        <strain evidence="2 3">DSM 161</strain>
    </source>
</reference>
<accession>A0A2S6NLM9</accession>
<organism evidence="2 3">
    <name type="scientific">Rhodopila globiformis</name>
    <name type="common">Rhodopseudomonas globiformis</name>
    <dbReference type="NCBI Taxonomy" id="1071"/>
    <lineage>
        <taxon>Bacteria</taxon>
        <taxon>Pseudomonadati</taxon>
        <taxon>Pseudomonadota</taxon>
        <taxon>Alphaproteobacteria</taxon>
        <taxon>Acetobacterales</taxon>
        <taxon>Acetobacteraceae</taxon>
        <taxon>Rhodopila</taxon>
    </lineage>
</organism>
<evidence type="ECO:0000313" key="3">
    <source>
        <dbReference type="Proteomes" id="UP000239724"/>
    </source>
</evidence>
<feature type="signal peptide" evidence="1">
    <location>
        <begin position="1"/>
        <end position="27"/>
    </location>
</feature>
<dbReference type="RefSeq" id="WP_104517837.1">
    <property type="nucleotide sequence ID" value="NZ_NHRY01000060.1"/>
</dbReference>
<dbReference type="OrthoDB" id="8400687at2"/>
<feature type="chain" id="PRO_5015499239" evidence="1">
    <location>
        <begin position="28"/>
        <end position="115"/>
    </location>
</feature>
<proteinExistence type="predicted"/>
<evidence type="ECO:0000256" key="1">
    <source>
        <dbReference type="SAM" id="SignalP"/>
    </source>
</evidence>